<evidence type="ECO:0000313" key="2">
    <source>
        <dbReference type="Proteomes" id="UP000321793"/>
    </source>
</evidence>
<dbReference type="Proteomes" id="UP000321793">
    <property type="component" value="Unassembled WGS sequence"/>
</dbReference>
<name>A0A512T4Z0_9MICO</name>
<keyword evidence="2" id="KW-1185">Reference proteome</keyword>
<protein>
    <submittedName>
        <fullName evidence="1">Uncharacterized protein</fullName>
    </submittedName>
</protein>
<comment type="caution">
    <text evidence="1">The sequence shown here is derived from an EMBL/GenBank/DDBJ whole genome shotgun (WGS) entry which is preliminary data.</text>
</comment>
<sequence>MSIWLVCHARSMSDPLQSLRDALALTTNAMHDRETGSPWTETLLLARELEATGRVDEVLLAQSHLTLSLLDYIAQLTIGADAEGITLSGIPGGTSPGNLLKEFGRQLLEAEPG</sequence>
<organism evidence="1 2">
    <name type="scientific">Knoellia locipacati</name>
    <dbReference type="NCBI Taxonomy" id="882824"/>
    <lineage>
        <taxon>Bacteria</taxon>
        <taxon>Bacillati</taxon>
        <taxon>Actinomycetota</taxon>
        <taxon>Actinomycetes</taxon>
        <taxon>Micrococcales</taxon>
        <taxon>Intrasporangiaceae</taxon>
        <taxon>Knoellia</taxon>
    </lineage>
</organism>
<accession>A0A512T4Z0</accession>
<dbReference type="AlphaFoldDB" id="A0A512T4Z0"/>
<gene>
    <name evidence="1" type="ORF">KLO01_32800</name>
</gene>
<evidence type="ECO:0000313" key="1">
    <source>
        <dbReference type="EMBL" id="GEQ15233.1"/>
    </source>
</evidence>
<reference evidence="1 2" key="1">
    <citation type="submission" date="2019-07" db="EMBL/GenBank/DDBJ databases">
        <title>Whole genome shotgun sequence of Knoellia locipacati NBRC 109775.</title>
        <authorList>
            <person name="Hosoyama A."/>
            <person name="Uohara A."/>
            <person name="Ohji S."/>
            <person name="Ichikawa N."/>
        </authorList>
    </citation>
    <scope>NUCLEOTIDE SEQUENCE [LARGE SCALE GENOMIC DNA]</scope>
    <source>
        <strain evidence="1 2">NBRC 109775</strain>
    </source>
</reference>
<dbReference type="EMBL" id="BKBA01000014">
    <property type="protein sequence ID" value="GEQ15233.1"/>
    <property type="molecule type" value="Genomic_DNA"/>
</dbReference>
<proteinExistence type="predicted"/>